<dbReference type="EMBL" id="JAZHXI010000004">
    <property type="protein sequence ID" value="KAL2072643.1"/>
    <property type="molecule type" value="Genomic_DNA"/>
</dbReference>
<organism evidence="3 4">
    <name type="scientific">Oculimacula yallundae</name>
    <dbReference type="NCBI Taxonomy" id="86028"/>
    <lineage>
        <taxon>Eukaryota</taxon>
        <taxon>Fungi</taxon>
        <taxon>Dikarya</taxon>
        <taxon>Ascomycota</taxon>
        <taxon>Pezizomycotina</taxon>
        <taxon>Leotiomycetes</taxon>
        <taxon>Helotiales</taxon>
        <taxon>Ploettnerulaceae</taxon>
        <taxon>Oculimacula</taxon>
    </lineage>
</organism>
<reference evidence="3 4" key="1">
    <citation type="journal article" date="2024" name="Commun. Biol.">
        <title>Comparative genomic analysis of thermophilic fungi reveals convergent evolutionary adaptations and gene losses.</title>
        <authorList>
            <person name="Steindorff A.S."/>
            <person name="Aguilar-Pontes M.V."/>
            <person name="Robinson A.J."/>
            <person name="Andreopoulos B."/>
            <person name="LaButti K."/>
            <person name="Kuo A."/>
            <person name="Mondo S."/>
            <person name="Riley R."/>
            <person name="Otillar R."/>
            <person name="Haridas S."/>
            <person name="Lipzen A."/>
            <person name="Grimwood J."/>
            <person name="Schmutz J."/>
            <person name="Clum A."/>
            <person name="Reid I.D."/>
            <person name="Moisan M.C."/>
            <person name="Butler G."/>
            <person name="Nguyen T.T.M."/>
            <person name="Dewar K."/>
            <person name="Conant G."/>
            <person name="Drula E."/>
            <person name="Henrissat B."/>
            <person name="Hansel C."/>
            <person name="Singer S."/>
            <person name="Hutchinson M.I."/>
            <person name="de Vries R.P."/>
            <person name="Natvig D.O."/>
            <person name="Powell A.J."/>
            <person name="Tsang A."/>
            <person name="Grigoriev I.V."/>
        </authorList>
    </citation>
    <scope>NUCLEOTIDE SEQUENCE [LARGE SCALE GENOMIC DNA]</scope>
    <source>
        <strain evidence="3 4">CBS 494.80</strain>
    </source>
</reference>
<name>A0ABR4CSB1_9HELO</name>
<dbReference type="PANTHER" id="PTHR35910">
    <property type="entry name" value="2EXR DOMAIN-CONTAINING PROTEIN"/>
    <property type="match status" value="1"/>
</dbReference>
<dbReference type="Proteomes" id="UP001595075">
    <property type="component" value="Unassembled WGS sequence"/>
</dbReference>
<evidence type="ECO:0000313" key="3">
    <source>
        <dbReference type="EMBL" id="KAL2072643.1"/>
    </source>
</evidence>
<dbReference type="InterPro" id="IPR045518">
    <property type="entry name" value="2EXR"/>
</dbReference>
<accession>A0ABR4CSB1</accession>
<evidence type="ECO:0000313" key="4">
    <source>
        <dbReference type="Proteomes" id="UP001595075"/>
    </source>
</evidence>
<feature type="compositionally biased region" description="Acidic residues" evidence="1">
    <location>
        <begin position="292"/>
        <end position="316"/>
    </location>
</feature>
<comment type="caution">
    <text evidence="3">The sequence shown here is derived from an EMBL/GenBank/DDBJ whole genome shotgun (WGS) entry which is preliminary data.</text>
</comment>
<keyword evidence="4" id="KW-1185">Reference proteome</keyword>
<dbReference type="PANTHER" id="PTHR35910:SF6">
    <property type="entry name" value="2EXR DOMAIN-CONTAINING PROTEIN"/>
    <property type="match status" value="1"/>
</dbReference>
<feature type="region of interest" description="Disordered" evidence="1">
    <location>
        <begin position="286"/>
        <end position="316"/>
    </location>
</feature>
<proteinExistence type="predicted"/>
<gene>
    <name evidence="3" type="ORF">VTL71DRAFT_11986</name>
</gene>
<evidence type="ECO:0000256" key="1">
    <source>
        <dbReference type="SAM" id="MobiDB-lite"/>
    </source>
</evidence>
<dbReference type="Pfam" id="PF20150">
    <property type="entry name" value="2EXR"/>
    <property type="match status" value="1"/>
</dbReference>
<feature type="domain" description="2EXR" evidence="2">
    <location>
        <begin position="11"/>
        <end position="91"/>
    </location>
</feature>
<sequence>MSAQSGPLTTFTVFPALPYELRCMVWEASCFPRVVEIEYEEETGFTPRCADPIALKVCKESRNTIIQSYPLCFGSIFHQAKTRFNFSIDTLYIDGDLDENVPHFFSTFGSLEISSLQVLAMEGIYTELTVPGDINLTTQLHSVITKLPALRELCFVYDISEMTGRTIGCTEGHTIELHEEIPKELDHPSIDIEELPKVPTEKEDDLLGFKLWAVKTKTVYGWRRCPHGIDFSDTDDIEDEDIPVTERHVFTWGRPPFSMARANMTPGDFEADGLYGDEHEYEDDLYGYGYDSNEDFPDVADEEDDEDDSASVDSLD</sequence>
<protein>
    <recommendedName>
        <fullName evidence="2">2EXR domain-containing protein</fullName>
    </recommendedName>
</protein>
<evidence type="ECO:0000259" key="2">
    <source>
        <dbReference type="Pfam" id="PF20150"/>
    </source>
</evidence>